<comment type="similarity">
    <text evidence="1">Belongs to the PUR DNA-binding protein family.</text>
</comment>
<dbReference type="Gene3D" id="3.10.450.700">
    <property type="match status" value="1"/>
</dbReference>
<evidence type="ECO:0000256" key="1">
    <source>
        <dbReference type="ARBA" id="ARBA00009251"/>
    </source>
</evidence>
<feature type="region of interest" description="Disordered" evidence="3">
    <location>
        <begin position="92"/>
        <end position="120"/>
    </location>
</feature>
<evidence type="ECO:0000313" key="5">
    <source>
        <dbReference type="Proteomes" id="UP000683507"/>
    </source>
</evidence>
<organism evidence="4 5">
    <name type="scientific">Parvicella tangerina</name>
    <dbReference type="NCBI Taxonomy" id="2829795"/>
    <lineage>
        <taxon>Bacteria</taxon>
        <taxon>Pseudomonadati</taxon>
        <taxon>Bacteroidota</taxon>
        <taxon>Flavobacteriia</taxon>
        <taxon>Flavobacteriales</taxon>
        <taxon>Parvicellaceae</taxon>
        <taxon>Parvicella</taxon>
    </lineage>
</organism>
<dbReference type="AlphaFoldDB" id="A0A916JMR4"/>
<feature type="compositionally biased region" description="Low complexity" evidence="3">
    <location>
        <begin position="101"/>
        <end position="112"/>
    </location>
</feature>
<evidence type="ECO:0000313" key="4">
    <source>
        <dbReference type="EMBL" id="CAG5080805.1"/>
    </source>
</evidence>
<evidence type="ECO:0000256" key="3">
    <source>
        <dbReference type="SAM" id="MobiDB-lite"/>
    </source>
</evidence>
<accession>A0A916JMR4</accession>
<dbReference type="KEGG" id="ptan:CRYO30217_01449"/>
<evidence type="ECO:0008006" key="6">
    <source>
        <dbReference type="Google" id="ProtNLM"/>
    </source>
</evidence>
<proteinExistence type="inferred from homology"/>
<keyword evidence="5" id="KW-1185">Reference proteome</keyword>
<protein>
    <recommendedName>
        <fullName evidence="6">DUF3276 family protein</fullName>
    </recommendedName>
</protein>
<dbReference type="SMART" id="SM00712">
    <property type="entry name" value="PUR"/>
    <property type="match status" value="1"/>
</dbReference>
<dbReference type="GO" id="GO:0000977">
    <property type="term" value="F:RNA polymerase II transcription regulatory region sequence-specific DNA binding"/>
    <property type="evidence" value="ECO:0007669"/>
    <property type="project" value="InterPro"/>
</dbReference>
<dbReference type="RefSeq" id="WP_258541649.1">
    <property type="nucleotide sequence ID" value="NZ_OU015584.1"/>
</dbReference>
<evidence type="ECO:0000256" key="2">
    <source>
        <dbReference type="ARBA" id="ARBA00023125"/>
    </source>
</evidence>
<dbReference type="Pfam" id="PF11680">
    <property type="entry name" value="DUF3276"/>
    <property type="match status" value="1"/>
</dbReference>
<dbReference type="Proteomes" id="UP000683507">
    <property type="component" value="Chromosome"/>
</dbReference>
<dbReference type="EMBL" id="OU015584">
    <property type="protein sequence ID" value="CAG5080805.1"/>
    <property type="molecule type" value="Genomic_DNA"/>
</dbReference>
<gene>
    <name evidence="4" type="ORF">CRYO30217_01449</name>
</gene>
<sequence>MNDENGAGGYRDEIYSKSVRAGKRTYFFDIKSTRGGDLYVTITESKKKFNADGKFYFEKHKIFLYKEDFEKFSDGLNEVISEIDRLKATGDYPAANESYTGGDNNSDEGSGSVDVSFEDL</sequence>
<dbReference type="InterPro" id="IPR006628">
    <property type="entry name" value="PUR-bd_fam"/>
</dbReference>
<dbReference type="GO" id="GO:0032422">
    <property type="term" value="F:purine-rich negative regulatory element binding"/>
    <property type="evidence" value="ECO:0007669"/>
    <property type="project" value="InterPro"/>
</dbReference>
<keyword evidence="2" id="KW-0238">DNA-binding</keyword>
<name>A0A916JMR4_9FLAO</name>
<reference evidence="4" key="1">
    <citation type="submission" date="2021-04" db="EMBL/GenBank/DDBJ databases">
        <authorList>
            <person name="Rodrigo-Torres L."/>
            <person name="Arahal R. D."/>
            <person name="Lucena T."/>
        </authorList>
    </citation>
    <scope>NUCLEOTIDE SEQUENCE</scope>
    <source>
        <strain evidence="4">AS29M-1</strain>
    </source>
</reference>